<proteinExistence type="predicted"/>
<accession>Q6ARX5</accession>
<dbReference type="KEGG" id="dps:DP0171"/>
<dbReference type="HOGENOM" id="CLU_2329211_0_0_7"/>
<dbReference type="AlphaFoldDB" id="Q6ARX5"/>
<dbReference type="Proteomes" id="UP000000602">
    <property type="component" value="Chromosome"/>
</dbReference>
<evidence type="ECO:0000313" key="2">
    <source>
        <dbReference type="Proteomes" id="UP000000602"/>
    </source>
</evidence>
<organism evidence="1 2">
    <name type="scientific">Desulfotalea psychrophila (strain LSv54 / DSM 12343)</name>
    <dbReference type="NCBI Taxonomy" id="177439"/>
    <lineage>
        <taxon>Bacteria</taxon>
        <taxon>Pseudomonadati</taxon>
        <taxon>Thermodesulfobacteriota</taxon>
        <taxon>Desulfobulbia</taxon>
        <taxon>Desulfobulbales</taxon>
        <taxon>Desulfocapsaceae</taxon>
        <taxon>Desulfotalea</taxon>
    </lineage>
</organism>
<reference evidence="2" key="1">
    <citation type="journal article" date="2004" name="Environ. Microbiol.">
        <title>The genome of Desulfotalea psychrophila, a sulfate-reducing bacterium from permanently cold Arctic sediments.</title>
        <authorList>
            <person name="Rabus R."/>
            <person name="Ruepp A."/>
            <person name="Frickey T."/>
            <person name="Rattei T."/>
            <person name="Fartmann B."/>
            <person name="Stark M."/>
            <person name="Bauer M."/>
            <person name="Zibat A."/>
            <person name="Lombardot T."/>
            <person name="Becker I."/>
            <person name="Amann J."/>
            <person name="Gellner K."/>
            <person name="Teeling H."/>
            <person name="Leuschner W.D."/>
            <person name="Gloeckner F.-O."/>
            <person name="Lupas A.N."/>
            <person name="Amann R."/>
            <person name="Klenk H.-P."/>
        </authorList>
    </citation>
    <scope>NUCLEOTIDE SEQUENCE [LARGE SCALE GENOMIC DNA]</scope>
    <source>
        <strain evidence="2">DSM 12343 / LSv54</strain>
    </source>
</reference>
<protein>
    <submittedName>
        <fullName evidence="1">Uncharacterized protein</fullName>
    </submittedName>
</protein>
<gene>
    <name evidence="1" type="ordered locus">DP0171</name>
</gene>
<evidence type="ECO:0000313" key="1">
    <source>
        <dbReference type="EMBL" id="CAG34900.1"/>
    </source>
</evidence>
<name>Q6ARX5_DESPS</name>
<keyword evidence="2" id="KW-1185">Reference proteome</keyword>
<dbReference type="EMBL" id="CR522870">
    <property type="protein sequence ID" value="CAG34900.1"/>
    <property type="molecule type" value="Genomic_DNA"/>
</dbReference>
<sequence>MSFSLSPIYPEFHLEGYVAQVRYRASLSAWFVRCLKLIRGSCGLGAVVRGRAATVLSYFTMYLVPAMEKTLIWPLILWGANGTTYLERDCAACIKAGQ</sequence>